<dbReference type="Proteomes" id="UP001198190">
    <property type="component" value="Unassembled WGS sequence"/>
</dbReference>
<proteinExistence type="predicted"/>
<organism evidence="1 2">
    <name type="scientific">Megamonas funiformis</name>
    <dbReference type="NCBI Taxonomy" id="437897"/>
    <lineage>
        <taxon>Bacteria</taxon>
        <taxon>Bacillati</taxon>
        <taxon>Bacillota</taxon>
        <taxon>Negativicutes</taxon>
        <taxon>Selenomonadales</taxon>
        <taxon>Selenomonadaceae</taxon>
        <taxon>Megamonas</taxon>
    </lineage>
</organism>
<comment type="caution">
    <text evidence="1">The sequence shown here is derived from an EMBL/GenBank/DDBJ whole genome shotgun (WGS) entry which is preliminary data.</text>
</comment>
<evidence type="ECO:0000313" key="1">
    <source>
        <dbReference type="EMBL" id="MCB6829348.1"/>
    </source>
</evidence>
<gene>
    <name evidence="1" type="ORF">LIY65_11675</name>
</gene>
<reference evidence="1" key="1">
    <citation type="submission" date="2021-10" db="EMBL/GenBank/DDBJ databases">
        <title>Collection of gut derived symbiotic bacterial strains cultured from healthy donors.</title>
        <authorList>
            <person name="Lin H."/>
            <person name="Littmann E."/>
            <person name="Claire K."/>
            <person name="Pamer E."/>
        </authorList>
    </citation>
    <scope>NUCLEOTIDE SEQUENCE</scope>
    <source>
        <strain evidence="1">MSK.7.16</strain>
    </source>
</reference>
<dbReference type="AlphaFoldDB" id="A0AAW4U4A1"/>
<sequence>MINIFKIIGDKLKKMFSKNNTDEKIFIELGDINIRMGTNIIGERKNLYIPKLNYEGEFTFRRKPNNRINPKIRYITLYKAEKLMKV</sequence>
<dbReference type="EMBL" id="JAJCGD010000049">
    <property type="protein sequence ID" value="MCB6829348.1"/>
    <property type="molecule type" value="Genomic_DNA"/>
</dbReference>
<accession>A0AAW4U4A1</accession>
<evidence type="ECO:0000313" key="2">
    <source>
        <dbReference type="Proteomes" id="UP001198190"/>
    </source>
</evidence>
<name>A0AAW4U4A1_9FIRM</name>
<protein>
    <submittedName>
        <fullName evidence="1">Uncharacterized protein</fullName>
    </submittedName>
</protein>